<protein>
    <submittedName>
        <fullName evidence="2">Uncharacterized protein</fullName>
    </submittedName>
</protein>
<gene>
    <name evidence="2" type="ORF">SteCoe_29669</name>
</gene>
<accession>A0A1R2B5C7</accession>
<evidence type="ECO:0000313" key="2">
    <source>
        <dbReference type="EMBL" id="OMJ71993.1"/>
    </source>
</evidence>
<dbReference type="EMBL" id="MPUH01000939">
    <property type="protein sequence ID" value="OMJ71993.1"/>
    <property type="molecule type" value="Genomic_DNA"/>
</dbReference>
<organism evidence="2 3">
    <name type="scientific">Stentor coeruleus</name>
    <dbReference type="NCBI Taxonomy" id="5963"/>
    <lineage>
        <taxon>Eukaryota</taxon>
        <taxon>Sar</taxon>
        <taxon>Alveolata</taxon>
        <taxon>Ciliophora</taxon>
        <taxon>Postciliodesmatophora</taxon>
        <taxon>Heterotrichea</taxon>
        <taxon>Heterotrichida</taxon>
        <taxon>Stentoridae</taxon>
        <taxon>Stentor</taxon>
    </lineage>
</organism>
<feature type="compositionally biased region" description="Polar residues" evidence="1">
    <location>
        <begin position="267"/>
        <end position="295"/>
    </location>
</feature>
<comment type="caution">
    <text evidence="2">The sequence shown here is derived from an EMBL/GenBank/DDBJ whole genome shotgun (WGS) entry which is preliminary data.</text>
</comment>
<sequence length="454" mass="50399">MAATIEVEKENPDYVLAPEYPFIIPTGTEQKSFYIAIGFAILSQISRITPNNRKQVIGSMRKYSNEGLSNPILKQTKPEMESNVREFLRWLDYIEKSEPLSHEFITNLRSIPNVICEAFQVMLSEIFSKSSKVSEANAILQGEIVVPSNKYYFLNFATSLTIRISLFESDGAVAYYVDDKPADRLNINIYVLNTNPKTYAVMKHVKEVQFDSFGSQTYENDLPFIFVRTKKSNFAPISQGPSFPIVSQGSSVPIGFQGPSVPIGSQGPSVSIGSQGQSVPIGSQGQSVPIGSQGPSVPIGEKSSNPLINNNLSPEENLIDLFSGIFSENMLMVTKDTKKSLKKMIKNAITAKPSLNTKNLKDFSNSLDSICKRNHNPENFIILFKSCGKRHCKACLTDQKKDSCSCGVQIKGIDSKFLLGLTPKCTICENPINDEDLYEKNNKLFHRRCIGIQA</sequence>
<name>A0A1R2B5C7_9CILI</name>
<dbReference type="OrthoDB" id="5988157at2759"/>
<evidence type="ECO:0000313" key="3">
    <source>
        <dbReference type="Proteomes" id="UP000187209"/>
    </source>
</evidence>
<reference evidence="2 3" key="1">
    <citation type="submission" date="2016-11" db="EMBL/GenBank/DDBJ databases">
        <title>The macronuclear genome of Stentor coeruleus: a giant cell with tiny introns.</title>
        <authorList>
            <person name="Slabodnick M."/>
            <person name="Ruby J.G."/>
            <person name="Reiff S.B."/>
            <person name="Swart E.C."/>
            <person name="Gosai S."/>
            <person name="Prabakaran S."/>
            <person name="Witkowska E."/>
            <person name="Larue G.E."/>
            <person name="Fisher S."/>
            <person name="Freeman R.M."/>
            <person name="Gunawardena J."/>
            <person name="Chu W."/>
            <person name="Stover N.A."/>
            <person name="Gregory B.D."/>
            <person name="Nowacki M."/>
            <person name="Derisi J."/>
            <person name="Roy S.W."/>
            <person name="Marshall W.F."/>
            <person name="Sood P."/>
        </authorList>
    </citation>
    <scope>NUCLEOTIDE SEQUENCE [LARGE SCALE GENOMIC DNA]</scope>
    <source>
        <strain evidence="2">WM001</strain>
    </source>
</reference>
<evidence type="ECO:0000256" key="1">
    <source>
        <dbReference type="SAM" id="MobiDB-lite"/>
    </source>
</evidence>
<feature type="region of interest" description="Disordered" evidence="1">
    <location>
        <begin position="267"/>
        <end position="296"/>
    </location>
</feature>
<dbReference type="Proteomes" id="UP000187209">
    <property type="component" value="Unassembled WGS sequence"/>
</dbReference>
<proteinExistence type="predicted"/>
<keyword evidence="3" id="KW-1185">Reference proteome</keyword>
<dbReference type="AlphaFoldDB" id="A0A1R2B5C7"/>